<comment type="caution">
    <text evidence="2">The sequence shown here is derived from an EMBL/GenBank/DDBJ whole genome shotgun (WGS) entry which is preliminary data.</text>
</comment>
<accession>A0ABD1CUY6</accession>
<dbReference type="AlphaFoldDB" id="A0ABD1CUY6"/>
<organism evidence="2 3">
    <name type="scientific">Culex pipiens pipiens</name>
    <name type="common">Northern house mosquito</name>
    <dbReference type="NCBI Taxonomy" id="38569"/>
    <lineage>
        <taxon>Eukaryota</taxon>
        <taxon>Metazoa</taxon>
        <taxon>Ecdysozoa</taxon>
        <taxon>Arthropoda</taxon>
        <taxon>Hexapoda</taxon>
        <taxon>Insecta</taxon>
        <taxon>Pterygota</taxon>
        <taxon>Neoptera</taxon>
        <taxon>Endopterygota</taxon>
        <taxon>Diptera</taxon>
        <taxon>Nematocera</taxon>
        <taxon>Culicoidea</taxon>
        <taxon>Culicidae</taxon>
        <taxon>Culicinae</taxon>
        <taxon>Culicini</taxon>
        <taxon>Culex</taxon>
        <taxon>Culex</taxon>
    </lineage>
</organism>
<dbReference type="EMBL" id="JBEHCU010009256">
    <property type="protein sequence ID" value="KAL1380221.1"/>
    <property type="molecule type" value="Genomic_DNA"/>
</dbReference>
<dbReference type="Proteomes" id="UP001562425">
    <property type="component" value="Unassembled WGS sequence"/>
</dbReference>
<proteinExistence type="predicted"/>
<evidence type="ECO:0000256" key="1">
    <source>
        <dbReference type="SAM" id="SignalP"/>
    </source>
</evidence>
<keyword evidence="3" id="KW-1185">Reference proteome</keyword>
<name>A0ABD1CUY6_CULPP</name>
<evidence type="ECO:0000313" key="2">
    <source>
        <dbReference type="EMBL" id="KAL1380221.1"/>
    </source>
</evidence>
<sequence>MKFALVLAALVAVAFAAPSESSGTLDPEKLQQALIDAGMNPEEAHGFMDFIRSAGRVIRDKVLPAATKILPIATQIAGAFGNQQVRRSGCCGVCARGHKSNRHNINETANAAVYEIPDRRWGKRGSF</sequence>
<feature type="signal peptide" evidence="1">
    <location>
        <begin position="1"/>
        <end position="16"/>
    </location>
</feature>
<protein>
    <submittedName>
        <fullName evidence="2">Uncharacterized protein</fullName>
    </submittedName>
</protein>
<feature type="chain" id="PRO_5044803862" evidence="1">
    <location>
        <begin position="17"/>
        <end position="127"/>
    </location>
</feature>
<reference evidence="2 3" key="1">
    <citation type="submission" date="2024-05" db="EMBL/GenBank/DDBJ databases">
        <title>Culex pipiens pipiens assembly and annotation.</title>
        <authorList>
            <person name="Alout H."/>
            <person name="Durand T."/>
        </authorList>
    </citation>
    <scope>NUCLEOTIDE SEQUENCE [LARGE SCALE GENOMIC DNA]</scope>
    <source>
        <strain evidence="2">HA-2024</strain>
        <tissue evidence="2">Whole body</tissue>
    </source>
</reference>
<keyword evidence="1" id="KW-0732">Signal</keyword>
<evidence type="ECO:0000313" key="3">
    <source>
        <dbReference type="Proteomes" id="UP001562425"/>
    </source>
</evidence>
<gene>
    <name evidence="2" type="ORF">pipiens_001422</name>
</gene>